<evidence type="ECO:0000313" key="1">
    <source>
        <dbReference type="EMBL" id="KKU25787.1"/>
    </source>
</evidence>
<dbReference type="Proteomes" id="UP000034175">
    <property type="component" value="Unassembled WGS sequence"/>
</dbReference>
<organism evidence="1 2">
    <name type="scientific">Candidatus Magasanikbacteria bacterium GW2011_GWA2_46_17</name>
    <dbReference type="NCBI Taxonomy" id="1619042"/>
    <lineage>
        <taxon>Bacteria</taxon>
        <taxon>Candidatus Magasanikiibacteriota</taxon>
    </lineage>
</organism>
<dbReference type="AlphaFoldDB" id="A0A0G1NZJ1"/>
<protein>
    <recommendedName>
        <fullName evidence="3">Lysine biosynthesis protein LysW</fullName>
    </recommendedName>
</protein>
<accession>A0A0G1NZJ1</accession>
<dbReference type="Gene3D" id="2.20.28.160">
    <property type="match status" value="1"/>
</dbReference>
<comment type="caution">
    <text evidence="1">The sequence shown here is derived from an EMBL/GenBank/DDBJ whole genome shotgun (WGS) entry which is preliminary data.</text>
</comment>
<gene>
    <name evidence="1" type="ORF">UX39_C0019G0007</name>
</gene>
<evidence type="ECO:0008006" key="3">
    <source>
        <dbReference type="Google" id="ProtNLM"/>
    </source>
</evidence>
<evidence type="ECO:0000313" key="2">
    <source>
        <dbReference type="Proteomes" id="UP000034175"/>
    </source>
</evidence>
<dbReference type="EMBL" id="LCMA01000019">
    <property type="protein sequence ID" value="KKU25787.1"/>
    <property type="molecule type" value="Genomic_DNA"/>
</dbReference>
<sequence>MQLTCPECKNDVNLSPYSDLDVDHVVECDMCGITLMVKGIDGENVSAEVIEEGK</sequence>
<reference evidence="1 2" key="1">
    <citation type="journal article" date="2015" name="Nature">
        <title>rRNA introns, odd ribosomes, and small enigmatic genomes across a large radiation of phyla.</title>
        <authorList>
            <person name="Brown C.T."/>
            <person name="Hug L.A."/>
            <person name="Thomas B.C."/>
            <person name="Sharon I."/>
            <person name="Castelle C.J."/>
            <person name="Singh A."/>
            <person name="Wilkins M.J."/>
            <person name="Williams K.H."/>
            <person name="Banfield J.F."/>
        </authorList>
    </citation>
    <scope>NUCLEOTIDE SEQUENCE [LARGE SCALE GENOMIC DNA]</scope>
</reference>
<proteinExistence type="predicted"/>
<name>A0A0G1NZJ1_9BACT</name>